<proteinExistence type="predicted"/>
<keyword evidence="2" id="KW-1185">Reference proteome</keyword>
<evidence type="ECO:0000313" key="1">
    <source>
        <dbReference type="EMBL" id="GLQ54451.1"/>
    </source>
</evidence>
<comment type="caution">
    <text evidence="1">The sequence shown here is derived from an EMBL/GenBank/DDBJ whole genome shotgun (WGS) entry which is preliminary data.</text>
</comment>
<reference evidence="2" key="1">
    <citation type="journal article" date="2019" name="Int. J. Syst. Evol. Microbiol.">
        <title>The Global Catalogue of Microorganisms (GCM) 10K type strain sequencing project: providing services to taxonomists for standard genome sequencing and annotation.</title>
        <authorList>
            <consortium name="The Broad Institute Genomics Platform"/>
            <consortium name="The Broad Institute Genome Sequencing Center for Infectious Disease"/>
            <person name="Wu L."/>
            <person name="Ma J."/>
        </authorList>
    </citation>
    <scope>NUCLEOTIDE SEQUENCE [LARGE SCALE GENOMIC DNA]</scope>
    <source>
        <strain evidence="2">NBRC 112416</strain>
    </source>
</reference>
<sequence length="74" mass="8050">MVRETKSAISGPGVTANTKLARAKARITERSGTKKGMIRISTCAPPWATITQEDRAFVGVRNDPVNLEAWPRLA</sequence>
<evidence type="ECO:0000313" key="2">
    <source>
        <dbReference type="Proteomes" id="UP001156691"/>
    </source>
</evidence>
<accession>A0ABQ5W439</accession>
<dbReference type="EMBL" id="BSNS01000007">
    <property type="protein sequence ID" value="GLQ54451.1"/>
    <property type="molecule type" value="Genomic_DNA"/>
</dbReference>
<dbReference type="Proteomes" id="UP001156691">
    <property type="component" value="Unassembled WGS sequence"/>
</dbReference>
<organism evidence="1 2">
    <name type="scientific">Devosia nitrariae</name>
    <dbReference type="NCBI Taxonomy" id="2071872"/>
    <lineage>
        <taxon>Bacteria</taxon>
        <taxon>Pseudomonadati</taxon>
        <taxon>Pseudomonadota</taxon>
        <taxon>Alphaproteobacteria</taxon>
        <taxon>Hyphomicrobiales</taxon>
        <taxon>Devosiaceae</taxon>
        <taxon>Devosia</taxon>
    </lineage>
</organism>
<gene>
    <name evidence="1" type="ORF">GCM10010862_17100</name>
</gene>
<name>A0ABQ5W439_9HYPH</name>
<protein>
    <submittedName>
        <fullName evidence="1">Uncharacterized protein</fullName>
    </submittedName>
</protein>